<dbReference type="AlphaFoldDB" id="I0JSJ5"/>
<accession>I0JSJ5</accession>
<keyword evidence="2" id="KW-1185">Reference proteome</keyword>
<evidence type="ECO:0000313" key="2">
    <source>
        <dbReference type="Proteomes" id="UP000007397"/>
    </source>
</evidence>
<organism evidence="1 2">
    <name type="scientific">Halobacillus halophilus (strain ATCC 35676 / DSM 2266 / JCM 20832 / KCTC 3685 / LMG 17431 / NBRC 102448 / NCIMB 2269)</name>
    <name type="common">Sporosarcina halophila</name>
    <dbReference type="NCBI Taxonomy" id="866895"/>
    <lineage>
        <taxon>Bacteria</taxon>
        <taxon>Bacillati</taxon>
        <taxon>Bacillota</taxon>
        <taxon>Bacilli</taxon>
        <taxon>Bacillales</taxon>
        <taxon>Bacillaceae</taxon>
        <taxon>Halobacillus</taxon>
    </lineage>
</organism>
<proteinExistence type="predicted"/>
<gene>
    <name evidence="1" type="ordered locus">HBHAL_4779</name>
</gene>
<dbReference type="HOGENOM" id="CLU_2990403_0_0_9"/>
<dbReference type="KEGG" id="hhd:HBHAL_4779"/>
<protein>
    <submittedName>
        <fullName evidence="1">Uncharacterized protein</fullName>
    </submittedName>
</protein>
<evidence type="ECO:0000313" key="1">
    <source>
        <dbReference type="EMBL" id="CCG47117.1"/>
    </source>
</evidence>
<dbReference type="EMBL" id="HE717023">
    <property type="protein sequence ID" value="CCG47117.1"/>
    <property type="molecule type" value="Genomic_DNA"/>
</dbReference>
<dbReference type="Proteomes" id="UP000007397">
    <property type="component" value="Chromosome"/>
</dbReference>
<reference evidence="1 2" key="1">
    <citation type="journal article" date="2013" name="Environ. Microbiol.">
        <title>Chloride and organic osmolytes: a hybrid strategy to cope with elevated salinities by the moderately halophilic, chloride-dependent bacterium Halobacillus halophilus.</title>
        <authorList>
            <person name="Saum S.H."/>
            <person name="Pfeiffer F."/>
            <person name="Palm P."/>
            <person name="Rampp M."/>
            <person name="Schuster S.C."/>
            <person name="Muller V."/>
            <person name="Oesterhelt D."/>
        </authorList>
    </citation>
    <scope>NUCLEOTIDE SEQUENCE [LARGE SCALE GENOMIC DNA]</scope>
    <source>
        <strain evidence="2">ATCC 35676 / DSM 2266 / JCM 20832 / KCTC 3685 / LMG 17431 / NBRC 102448 / NCIMB 2269</strain>
    </source>
</reference>
<sequence length="57" mass="6455">MEKWLQGTARFPWACGELPQATPSGISPIMFIPFLHFFNLNQISEHKRYGVLSSSST</sequence>
<name>I0JSJ5_HALH3</name>